<dbReference type="NCBIfam" id="TIGR01430">
    <property type="entry name" value="aden_deam"/>
    <property type="match status" value="1"/>
</dbReference>
<keyword evidence="4" id="KW-0479">Metal-binding</keyword>
<evidence type="ECO:0000259" key="7">
    <source>
        <dbReference type="Pfam" id="PF00962"/>
    </source>
</evidence>
<dbReference type="NCBIfam" id="NF006847">
    <property type="entry name" value="PRK09358.1-2"/>
    <property type="match status" value="1"/>
</dbReference>
<organism evidence="8 9">
    <name type="scientific">Aquipuribacter hungaricus</name>
    <dbReference type="NCBI Taxonomy" id="545624"/>
    <lineage>
        <taxon>Bacteria</taxon>
        <taxon>Bacillati</taxon>
        <taxon>Actinomycetota</taxon>
        <taxon>Actinomycetes</taxon>
        <taxon>Micrococcales</taxon>
        <taxon>Intrasporangiaceae</taxon>
        <taxon>Aquipuribacter</taxon>
    </lineage>
</organism>
<dbReference type="EMBL" id="JBHRWW010000009">
    <property type="protein sequence ID" value="MFC3689340.1"/>
    <property type="molecule type" value="Genomic_DNA"/>
</dbReference>
<gene>
    <name evidence="8" type="ORF">ACFOLH_13405</name>
</gene>
<protein>
    <recommendedName>
        <fullName evidence="3">adenosine deaminase</fullName>
        <ecNumber evidence="3">3.5.4.4</ecNumber>
    </recommendedName>
</protein>
<dbReference type="GO" id="GO:0016787">
    <property type="term" value="F:hydrolase activity"/>
    <property type="evidence" value="ECO:0007669"/>
    <property type="project" value="UniProtKB-KW"/>
</dbReference>
<dbReference type="EC" id="3.5.4.4" evidence="3"/>
<evidence type="ECO:0000256" key="5">
    <source>
        <dbReference type="ARBA" id="ARBA00022801"/>
    </source>
</evidence>
<dbReference type="PANTHER" id="PTHR11409:SF43">
    <property type="entry name" value="ADENOSINE DEAMINASE"/>
    <property type="match status" value="1"/>
</dbReference>
<comment type="cofactor">
    <cofactor evidence="1">
        <name>Zn(2+)</name>
        <dbReference type="ChEBI" id="CHEBI:29105"/>
    </cofactor>
</comment>
<proteinExistence type="inferred from homology"/>
<comment type="similarity">
    <text evidence="2">Belongs to the metallo-dependent hydrolases superfamily. Adenosine and AMP deaminases family.</text>
</comment>
<dbReference type="InterPro" id="IPR006330">
    <property type="entry name" value="Ado/ade_deaminase"/>
</dbReference>
<dbReference type="InterPro" id="IPR001365">
    <property type="entry name" value="A_deaminase_dom"/>
</dbReference>
<dbReference type="PANTHER" id="PTHR11409">
    <property type="entry name" value="ADENOSINE DEAMINASE"/>
    <property type="match status" value="1"/>
</dbReference>
<keyword evidence="5 8" id="KW-0378">Hydrolase</keyword>
<dbReference type="Pfam" id="PF00962">
    <property type="entry name" value="A_deaminase"/>
    <property type="match status" value="1"/>
</dbReference>
<evidence type="ECO:0000313" key="8">
    <source>
        <dbReference type="EMBL" id="MFC3689340.1"/>
    </source>
</evidence>
<evidence type="ECO:0000256" key="3">
    <source>
        <dbReference type="ARBA" id="ARBA00012784"/>
    </source>
</evidence>
<feature type="domain" description="Adenosine deaminase" evidence="7">
    <location>
        <begin position="17"/>
        <end position="356"/>
    </location>
</feature>
<dbReference type="SUPFAM" id="SSF51556">
    <property type="entry name" value="Metallo-dependent hydrolases"/>
    <property type="match status" value="1"/>
</dbReference>
<evidence type="ECO:0000256" key="4">
    <source>
        <dbReference type="ARBA" id="ARBA00022723"/>
    </source>
</evidence>
<dbReference type="InterPro" id="IPR032466">
    <property type="entry name" value="Metal_Hydrolase"/>
</dbReference>
<evidence type="ECO:0000256" key="1">
    <source>
        <dbReference type="ARBA" id="ARBA00001947"/>
    </source>
</evidence>
<dbReference type="Gene3D" id="3.20.20.140">
    <property type="entry name" value="Metal-dependent hydrolases"/>
    <property type="match status" value="1"/>
</dbReference>
<keyword evidence="6" id="KW-0862">Zinc</keyword>
<evidence type="ECO:0000256" key="6">
    <source>
        <dbReference type="ARBA" id="ARBA00022833"/>
    </source>
</evidence>
<keyword evidence="9" id="KW-1185">Reference proteome</keyword>
<sequence length="364" mass="38060">MTVSAQTPAPVDLHAAPKVLLHDHLDGGLRPSTLLELADEIGHELPSTDADGLARWFVESAASGSLVRYLETFDHTVAVLQREEALERVAAEAVLDLAADGVVYAEIRYAPELCTGGGLSMEAVVEAVQAGFARGVREAAEAGHRIGVGTLVDAMRQADNHMAAARLAVRYRDAGVVGFDIAGPEDGFPATRQAEAFDLLRAEHVPFTVHAGEAAGIDSVEGALAVGALRLGHGVRVADDVVAADAPGGAPQLGRVATWVRDRRIALEASPTSNIHTGVAPSYAGHPSTLLKDLGFAVTVNTDNRLVSGTSMTREMTALREEGGWSDADLALASVAAAEAAFLPLPVREELVLRVRDGWAALSA</sequence>
<evidence type="ECO:0000256" key="2">
    <source>
        <dbReference type="ARBA" id="ARBA00006676"/>
    </source>
</evidence>
<evidence type="ECO:0000313" key="9">
    <source>
        <dbReference type="Proteomes" id="UP001595685"/>
    </source>
</evidence>
<dbReference type="RefSeq" id="WP_340291465.1">
    <property type="nucleotide sequence ID" value="NZ_JBBEOI010000040.1"/>
</dbReference>
<reference evidence="9" key="1">
    <citation type="journal article" date="2019" name="Int. J. Syst. Evol. Microbiol.">
        <title>The Global Catalogue of Microorganisms (GCM) 10K type strain sequencing project: providing services to taxonomists for standard genome sequencing and annotation.</title>
        <authorList>
            <consortium name="The Broad Institute Genomics Platform"/>
            <consortium name="The Broad Institute Genome Sequencing Center for Infectious Disease"/>
            <person name="Wu L."/>
            <person name="Ma J."/>
        </authorList>
    </citation>
    <scope>NUCLEOTIDE SEQUENCE [LARGE SCALE GENOMIC DNA]</scope>
    <source>
        <strain evidence="9">NCAIM B.02333</strain>
    </source>
</reference>
<name>A0ABV7WI38_9MICO</name>
<accession>A0ABV7WI38</accession>
<comment type="caution">
    <text evidence="8">The sequence shown here is derived from an EMBL/GenBank/DDBJ whole genome shotgun (WGS) entry which is preliminary data.</text>
</comment>
<dbReference type="Proteomes" id="UP001595685">
    <property type="component" value="Unassembled WGS sequence"/>
</dbReference>